<dbReference type="Pfam" id="PF04082">
    <property type="entry name" value="Fungal_trans"/>
    <property type="match status" value="1"/>
</dbReference>
<keyword evidence="3" id="KW-0677">Repeat</keyword>
<proteinExistence type="predicted"/>
<dbReference type="AlphaFoldDB" id="A0AAN6BNX4"/>
<dbReference type="InterPro" id="IPR036236">
    <property type="entry name" value="Znf_C2H2_sf"/>
</dbReference>
<keyword evidence="4" id="KW-0863">Zinc-finger</keyword>
<dbReference type="SUPFAM" id="SSF55298">
    <property type="entry name" value="YjgF-like"/>
    <property type="match status" value="1"/>
</dbReference>
<dbReference type="SUPFAM" id="SSF57667">
    <property type="entry name" value="beta-beta-alpha zinc fingers"/>
    <property type="match status" value="1"/>
</dbReference>
<dbReference type="GO" id="GO:0000981">
    <property type="term" value="F:DNA-binding transcription factor activity, RNA polymerase II-specific"/>
    <property type="evidence" value="ECO:0007669"/>
    <property type="project" value="InterPro"/>
</dbReference>
<evidence type="ECO:0000256" key="3">
    <source>
        <dbReference type="ARBA" id="ARBA00022737"/>
    </source>
</evidence>
<dbReference type="InterPro" id="IPR035959">
    <property type="entry name" value="RutC-like_sf"/>
</dbReference>
<evidence type="ECO:0000256" key="4">
    <source>
        <dbReference type="ARBA" id="ARBA00022771"/>
    </source>
</evidence>
<keyword evidence="6" id="KW-0539">Nucleus</keyword>
<name>A0AAN6BNX4_ASPLE</name>
<feature type="compositionally biased region" description="Polar residues" evidence="7">
    <location>
        <begin position="306"/>
        <end position="316"/>
    </location>
</feature>
<dbReference type="CDD" id="cd12148">
    <property type="entry name" value="fungal_TF_MHR"/>
    <property type="match status" value="1"/>
</dbReference>
<reference evidence="9" key="2">
    <citation type="submission" date="2020-04" db="EMBL/GenBank/DDBJ databases">
        <authorList>
            <person name="Santos R.A.C."/>
            <person name="Steenwyk J.L."/>
            <person name="Rivero-Menendez O."/>
            <person name="Mead M.E."/>
            <person name="Silva L.P."/>
            <person name="Bastos R.W."/>
            <person name="Alastruey-Izquierdo A."/>
            <person name="Goldman G.H."/>
            <person name="Rokas A."/>
        </authorList>
    </citation>
    <scope>NUCLEOTIDE SEQUENCE</scope>
    <source>
        <strain evidence="9">CNM-CM8927</strain>
    </source>
</reference>
<dbReference type="PANTHER" id="PTHR40626:SF10">
    <property type="entry name" value="C2H2-TYPE DOMAIN-CONTAINING PROTEIN"/>
    <property type="match status" value="1"/>
</dbReference>
<accession>A0AAN6BNX4</accession>
<reference evidence="9" key="1">
    <citation type="journal article" date="2020" name="bioRxiv">
        <title>Genomic and phenotypic heterogeneity of clinical isolates of the human pathogens Aspergillus fumigatus, Aspergillus lentulus and Aspergillus fumigatiaffinis.</title>
        <authorList>
            <person name="dos Santos R.A.C."/>
            <person name="Steenwyk J.L."/>
            <person name="Rivero-Menendez O."/>
            <person name="Mead M.E."/>
            <person name="Silva L.P."/>
            <person name="Bastos R.W."/>
            <person name="Alastruey-Izquierdo A."/>
            <person name="Goldman G.H."/>
            <person name="Rokas A."/>
        </authorList>
    </citation>
    <scope>NUCLEOTIDE SEQUENCE</scope>
    <source>
        <strain evidence="9">CNM-CM8927</strain>
    </source>
</reference>
<dbReference type="GO" id="GO:0000785">
    <property type="term" value="C:chromatin"/>
    <property type="evidence" value="ECO:0007669"/>
    <property type="project" value="TreeGrafter"/>
</dbReference>
<dbReference type="Pfam" id="PF01042">
    <property type="entry name" value="Ribonuc_L-PSP"/>
    <property type="match status" value="1"/>
</dbReference>
<evidence type="ECO:0000256" key="1">
    <source>
        <dbReference type="ARBA" id="ARBA00004123"/>
    </source>
</evidence>
<dbReference type="InterPro" id="IPR006175">
    <property type="entry name" value="YjgF/YER057c/UK114"/>
</dbReference>
<evidence type="ECO:0000256" key="2">
    <source>
        <dbReference type="ARBA" id="ARBA00022723"/>
    </source>
</evidence>
<comment type="caution">
    <text evidence="9">The sequence shown here is derived from an EMBL/GenBank/DDBJ whole genome shotgun (WGS) entry which is preliminary data.</text>
</comment>
<dbReference type="InterPro" id="IPR051059">
    <property type="entry name" value="VerF-like"/>
</dbReference>
<sequence>MSSLTYVNEAGAGQKHSDLCHYSQAVLLPGNIVKCAGQGGWTNSGDLDDSDVKKQVDLAFENVDRVLQAAGLKGWEDVYLVRSYHVDMESSYDYVVEKLKKRIPAHRPVWTAISVPRLAFPEMLIEIEVEAFNHTNEKPYKCACSASFSRRDLLKRHQSIGHAPIPSSTDDPSPTAAHETCDVHSRADYSQPGIQPSLLELADLPSIPTGPTSQTSQFSHVQLEGMLWLVFTFVVSHVMLDELTRKTSAMAGLYLLHVGIPPFSSQDLLVLEDLEMFSNNISLNNEWYLPTEPCITQIFAGESSFNAQSAPSTTQPLEGYASGDDQRLSKLPTEREAVAEFGVLTLPILTVTSQHRERLLQTLTQTHSTEAANNLPSCHSLSRFGNGFLDGFYPHYPMIHIPTFRIDDCEPEILLAMCALGAQFRHENRKAMLLFHAAKGVLRYRTRDRDLAEHERMLNSPLHQNNATNGRHTSHYCETMRDARCAFLLIAFATWQKNEDVAREAFDLQSFLARCVRECQLEEAAPPLDADATDWRAWIQQETDRRVKLFSFALLTLQSLAFGTPPVILTDEVRVRLPCSCLEWIAPSQEKWARIRSRPSFREQMLFQDALCHIMRHPQEPGFPNAYPVPSPLANYILLHAVIQQILLAYRSLSPYNEVNKTLMNGQKEIMRNALHAWTGLWQRAPESSLDPRNPNGPVTFTSTALLGVAYVRLGVDLGSYRILRSRDAKEIASRLVQMPRLPAGPHLLPAILHATHALSIPVKLGVNFVAQSHAFVWSVQHSICGLEFATFLSKWLFCIADCQTRRPLDEHESRLVSWITDIVEEGRTSGDDDMWSRPPSPSDCVYLGYAVAKLWARLIRGDEQWLFLKVIGDGLDIYAETCQRNYAQAESVASAPTYN</sequence>
<feature type="region of interest" description="Disordered" evidence="7">
    <location>
        <begin position="159"/>
        <end position="184"/>
    </location>
</feature>
<gene>
    <name evidence="9" type="ORF">CNMCM8927_008621</name>
</gene>
<keyword evidence="5" id="KW-0862">Zinc</keyword>
<comment type="subcellular location">
    <subcellularLocation>
        <location evidence="1">Nucleus</location>
    </subcellularLocation>
</comment>
<feature type="region of interest" description="Disordered" evidence="7">
    <location>
        <begin position="306"/>
        <end position="326"/>
    </location>
</feature>
<dbReference type="EMBL" id="JAAAPU010000078">
    <property type="protein sequence ID" value="KAF4203476.1"/>
    <property type="molecule type" value="Genomic_DNA"/>
</dbReference>
<dbReference type="GO" id="GO:0006351">
    <property type="term" value="P:DNA-templated transcription"/>
    <property type="evidence" value="ECO:0007669"/>
    <property type="project" value="InterPro"/>
</dbReference>
<dbReference type="Proteomes" id="UP000649114">
    <property type="component" value="Unassembled WGS sequence"/>
</dbReference>
<evidence type="ECO:0000259" key="8">
    <source>
        <dbReference type="Pfam" id="PF04082"/>
    </source>
</evidence>
<dbReference type="Gene3D" id="3.30.160.60">
    <property type="entry name" value="Classic Zinc Finger"/>
    <property type="match status" value="1"/>
</dbReference>
<dbReference type="GO" id="GO:0005634">
    <property type="term" value="C:nucleus"/>
    <property type="evidence" value="ECO:0007669"/>
    <property type="project" value="UniProtKB-SubCell"/>
</dbReference>
<dbReference type="GO" id="GO:0008270">
    <property type="term" value="F:zinc ion binding"/>
    <property type="evidence" value="ECO:0007669"/>
    <property type="project" value="UniProtKB-KW"/>
</dbReference>
<evidence type="ECO:0000313" key="9">
    <source>
        <dbReference type="EMBL" id="KAF4203476.1"/>
    </source>
</evidence>
<dbReference type="PANTHER" id="PTHR40626">
    <property type="entry name" value="MIP31509P"/>
    <property type="match status" value="1"/>
</dbReference>
<evidence type="ECO:0000313" key="10">
    <source>
        <dbReference type="Proteomes" id="UP000649114"/>
    </source>
</evidence>
<dbReference type="InterPro" id="IPR007219">
    <property type="entry name" value="XnlR_reg_dom"/>
</dbReference>
<dbReference type="GO" id="GO:0000978">
    <property type="term" value="F:RNA polymerase II cis-regulatory region sequence-specific DNA binding"/>
    <property type="evidence" value="ECO:0007669"/>
    <property type="project" value="InterPro"/>
</dbReference>
<protein>
    <recommendedName>
        <fullName evidence="8">Xylanolytic transcriptional activator regulatory domain-containing protein</fullName>
    </recommendedName>
</protein>
<evidence type="ECO:0000256" key="5">
    <source>
        <dbReference type="ARBA" id="ARBA00022833"/>
    </source>
</evidence>
<feature type="domain" description="Xylanolytic transcriptional activator regulatory" evidence="8">
    <location>
        <begin position="388"/>
        <end position="678"/>
    </location>
</feature>
<keyword evidence="2" id="KW-0479">Metal-binding</keyword>
<organism evidence="9 10">
    <name type="scientific">Aspergillus lentulus</name>
    <dbReference type="NCBI Taxonomy" id="293939"/>
    <lineage>
        <taxon>Eukaryota</taxon>
        <taxon>Fungi</taxon>
        <taxon>Dikarya</taxon>
        <taxon>Ascomycota</taxon>
        <taxon>Pezizomycotina</taxon>
        <taxon>Eurotiomycetes</taxon>
        <taxon>Eurotiomycetidae</taxon>
        <taxon>Eurotiales</taxon>
        <taxon>Aspergillaceae</taxon>
        <taxon>Aspergillus</taxon>
        <taxon>Aspergillus subgen. Fumigati</taxon>
    </lineage>
</organism>
<feature type="compositionally biased region" description="Low complexity" evidence="7">
    <location>
        <begin position="166"/>
        <end position="177"/>
    </location>
</feature>
<dbReference type="Gene3D" id="3.30.1330.40">
    <property type="entry name" value="RutC-like"/>
    <property type="match status" value="1"/>
</dbReference>
<evidence type="ECO:0000256" key="7">
    <source>
        <dbReference type="SAM" id="MobiDB-lite"/>
    </source>
</evidence>
<evidence type="ECO:0000256" key="6">
    <source>
        <dbReference type="ARBA" id="ARBA00023242"/>
    </source>
</evidence>